<dbReference type="Proteomes" id="UP000315647">
    <property type="component" value="Chromosome"/>
</dbReference>
<evidence type="ECO:0000313" key="2">
    <source>
        <dbReference type="EMBL" id="QDT28342.1"/>
    </source>
</evidence>
<proteinExistence type="predicted"/>
<dbReference type="GO" id="GO:0004803">
    <property type="term" value="F:transposase activity"/>
    <property type="evidence" value="ECO:0007669"/>
    <property type="project" value="InterPro"/>
</dbReference>
<name>A0A517Q9N2_9PLAN</name>
<accession>A0A517Q9N2</accession>
<feature type="domain" description="Transposase IS116/IS110/IS902 C-terminal" evidence="1">
    <location>
        <begin position="3"/>
        <end position="75"/>
    </location>
</feature>
<dbReference type="PANTHER" id="PTHR33055">
    <property type="entry name" value="TRANSPOSASE FOR INSERTION SEQUENCE ELEMENT IS1111A"/>
    <property type="match status" value="1"/>
</dbReference>
<dbReference type="GO" id="GO:0006313">
    <property type="term" value="P:DNA transposition"/>
    <property type="evidence" value="ECO:0007669"/>
    <property type="project" value="InterPro"/>
</dbReference>
<dbReference type="InterPro" id="IPR047650">
    <property type="entry name" value="Transpos_IS110"/>
</dbReference>
<dbReference type="PANTHER" id="PTHR33055:SF13">
    <property type="entry name" value="TRANSPOSASE"/>
    <property type="match status" value="1"/>
</dbReference>
<dbReference type="AlphaFoldDB" id="A0A517Q9N2"/>
<dbReference type="GO" id="GO:0003677">
    <property type="term" value="F:DNA binding"/>
    <property type="evidence" value="ECO:0007669"/>
    <property type="project" value="InterPro"/>
</dbReference>
<sequence>MAGTTAALLISDLPELGSLNRKQIARLIGLAPTNRDSGTLRGKRTIGGGRVRIRNGLYMPTVTALNHNPRIKAFYTRLVENGKPKMVALVAAMRKLLIILNTMVKEGKKWEANMINF</sequence>
<gene>
    <name evidence="2" type="ORF">Enr10x_36840</name>
</gene>
<protein>
    <submittedName>
        <fullName evidence="2">Transposase IS116/IS110/IS902 family protein</fullName>
    </submittedName>
</protein>
<evidence type="ECO:0000313" key="3">
    <source>
        <dbReference type="Proteomes" id="UP000315647"/>
    </source>
</evidence>
<keyword evidence="3" id="KW-1185">Reference proteome</keyword>
<dbReference type="EMBL" id="CP037421">
    <property type="protein sequence ID" value="QDT28342.1"/>
    <property type="molecule type" value="Genomic_DNA"/>
</dbReference>
<dbReference type="Pfam" id="PF02371">
    <property type="entry name" value="Transposase_20"/>
    <property type="match status" value="1"/>
</dbReference>
<reference evidence="2 3" key="1">
    <citation type="submission" date="2019-03" db="EMBL/GenBank/DDBJ databases">
        <title>Deep-cultivation of Planctomycetes and their phenomic and genomic characterization uncovers novel biology.</title>
        <authorList>
            <person name="Wiegand S."/>
            <person name="Jogler M."/>
            <person name="Boedeker C."/>
            <person name="Pinto D."/>
            <person name="Vollmers J."/>
            <person name="Rivas-Marin E."/>
            <person name="Kohn T."/>
            <person name="Peeters S.H."/>
            <person name="Heuer A."/>
            <person name="Rast P."/>
            <person name="Oberbeckmann S."/>
            <person name="Bunk B."/>
            <person name="Jeske O."/>
            <person name="Meyerdierks A."/>
            <person name="Storesund J.E."/>
            <person name="Kallscheuer N."/>
            <person name="Luecker S."/>
            <person name="Lage O.M."/>
            <person name="Pohl T."/>
            <person name="Merkel B.J."/>
            <person name="Hornburger P."/>
            <person name="Mueller R.-W."/>
            <person name="Bruemmer F."/>
            <person name="Labrenz M."/>
            <person name="Spormann A.M."/>
            <person name="Op den Camp H."/>
            <person name="Overmann J."/>
            <person name="Amann R."/>
            <person name="Jetten M.S.M."/>
            <person name="Mascher T."/>
            <person name="Medema M.H."/>
            <person name="Devos D.P."/>
            <person name="Kaster A.-K."/>
            <person name="Ovreas L."/>
            <person name="Rohde M."/>
            <person name="Galperin M.Y."/>
            <person name="Jogler C."/>
        </authorList>
    </citation>
    <scope>NUCLEOTIDE SEQUENCE [LARGE SCALE GENOMIC DNA]</scope>
    <source>
        <strain evidence="2 3">Enr10</strain>
    </source>
</reference>
<evidence type="ECO:0000259" key="1">
    <source>
        <dbReference type="Pfam" id="PF02371"/>
    </source>
</evidence>
<organism evidence="2 3">
    <name type="scientific">Gimesia panareensis</name>
    <dbReference type="NCBI Taxonomy" id="2527978"/>
    <lineage>
        <taxon>Bacteria</taxon>
        <taxon>Pseudomonadati</taxon>
        <taxon>Planctomycetota</taxon>
        <taxon>Planctomycetia</taxon>
        <taxon>Planctomycetales</taxon>
        <taxon>Planctomycetaceae</taxon>
        <taxon>Gimesia</taxon>
    </lineage>
</organism>
<dbReference type="InterPro" id="IPR003346">
    <property type="entry name" value="Transposase_20"/>
</dbReference>